<keyword evidence="5" id="KW-0325">Glycoprotein</keyword>
<gene>
    <name evidence="9" type="ORF">CCHLO57077_00011379</name>
</gene>
<evidence type="ECO:0000259" key="8">
    <source>
        <dbReference type="PROSITE" id="PS50850"/>
    </source>
</evidence>
<feature type="domain" description="Major facilitator superfamily (MFS) profile" evidence="8">
    <location>
        <begin position="117"/>
        <end position="559"/>
    </location>
</feature>
<dbReference type="GO" id="GO:0005886">
    <property type="term" value="C:plasma membrane"/>
    <property type="evidence" value="ECO:0007669"/>
    <property type="project" value="TreeGrafter"/>
</dbReference>
<dbReference type="Gene3D" id="1.20.1250.20">
    <property type="entry name" value="MFS general substrate transporter like domains"/>
    <property type="match status" value="1"/>
</dbReference>
<sequence length="559" mass="61068">MFLSLLLPVGKYVRRQHTPPPASAQQGPTNEEDQPQAGNVKEASVDYFNLPRRNACEHQRSSTMSASPMSSPSDPAGETAAAANPENKKNDGLFVTWTGPDDPGNPQNYSMPRKIFITSIWVYGNLVAAIGSSIWSSCATAIKAEFHAGSIVVTLGVSLFLVGYAMAPPVWGPLSERFGRKWPMTLGMLLFTIFCIPAAVGTNLETLLIARFFQGAFGSAALALAGGGILDIWSPAHRGVAIAACIGTIFGSPILAPIIGNFIEDSYLGWRWTQWISCIMGGCGFFLCLFCLPETLAPMILNARALQLRQSGENPEAQTMFDNMKQASLAGIMRIYLIRPFKLLATEPILLLVTIYQSFIYGMLYLVFVSYPIEFREIRGWAPSISALPFLGLMVGVLIGATFVVWHTKTRFAAIVQANEGKVVPEQRLPLMILGGCLLPVGLFTFAWTSHPNIHWSGMVVGSIPTGMGMYMVFVQCFNYLIDVYAPIANSAIGGNTFIRSFFGAGFPLFGPYMYHNLGVDWATSTLGFISIAMIPIPILFYKYGYRIRSWSTNSISSV</sequence>
<evidence type="ECO:0000256" key="5">
    <source>
        <dbReference type="ARBA" id="ARBA00023180"/>
    </source>
</evidence>
<dbReference type="AlphaFoldDB" id="A0AA35PVT5"/>
<feature type="transmembrane region" description="Helical" evidence="7">
    <location>
        <begin position="148"/>
        <end position="170"/>
    </location>
</feature>
<feature type="region of interest" description="Disordered" evidence="6">
    <location>
        <begin position="14"/>
        <end position="44"/>
    </location>
</feature>
<feature type="compositionally biased region" description="Low complexity" evidence="6">
    <location>
        <begin position="61"/>
        <end position="73"/>
    </location>
</feature>
<feature type="transmembrane region" description="Helical" evidence="7">
    <location>
        <begin position="272"/>
        <end position="292"/>
    </location>
</feature>
<feature type="transmembrane region" description="Helical" evidence="7">
    <location>
        <begin position="349"/>
        <end position="373"/>
    </location>
</feature>
<evidence type="ECO:0000256" key="2">
    <source>
        <dbReference type="ARBA" id="ARBA00022692"/>
    </source>
</evidence>
<feature type="transmembrane region" description="Helical" evidence="7">
    <location>
        <begin position="429"/>
        <end position="448"/>
    </location>
</feature>
<feature type="transmembrane region" description="Helical" evidence="7">
    <location>
        <begin position="240"/>
        <end position="260"/>
    </location>
</feature>
<feature type="transmembrane region" description="Helical" evidence="7">
    <location>
        <begin position="468"/>
        <end position="486"/>
    </location>
</feature>
<comment type="subcellular location">
    <subcellularLocation>
        <location evidence="1">Membrane</location>
        <topology evidence="1">Multi-pass membrane protein</topology>
    </subcellularLocation>
</comment>
<keyword evidence="3 7" id="KW-1133">Transmembrane helix</keyword>
<dbReference type="GO" id="GO:0022857">
    <property type="term" value="F:transmembrane transporter activity"/>
    <property type="evidence" value="ECO:0007669"/>
    <property type="project" value="InterPro"/>
</dbReference>
<proteinExistence type="predicted"/>
<evidence type="ECO:0000313" key="9">
    <source>
        <dbReference type="EMBL" id="CAI6014262.1"/>
    </source>
</evidence>
<evidence type="ECO:0000256" key="3">
    <source>
        <dbReference type="ARBA" id="ARBA00022989"/>
    </source>
</evidence>
<evidence type="ECO:0000256" key="1">
    <source>
        <dbReference type="ARBA" id="ARBA00004141"/>
    </source>
</evidence>
<organism evidence="9 10">
    <name type="scientific">Clonostachys chloroleuca</name>
    <dbReference type="NCBI Taxonomy" id="1926264"/>
    <lineage>
        <taxon>Eukaryota</taxon>
        <taxon>Fungi</taxon>
        <taxon>Dikarya</taxon>
        <taxon>Ascomycota</taxon>
        <taxon>Pezizomycotina</taxon>
        <taxon>Sordariomycetes</taxon>
        <taxon>Hypocreomycetidae</taxon>
        <taxon>Hypocreales</taxon>
        <taxon>Bionectriaceae</taxon>
        <taxon>Clonostachys</taxon>
    </lineage>
</organism>
<feature type="transmembrane region" description="Helical" evidence="7">
    <location>
        <begin position="182"/>
        <end position="200"/>
    </location>
</feature>
<comment type="caution">
    <text evidence="9">The sequence shown here is derived from an EMBL/GenBank/DDBJ whole genome shotgun (WGS) entry which is preliminary data.</text>
</comment>
<reference evidence="9" key="1">
    <citation type="submission" date="2023-01" db="EMBL/GenBank/DDBJ databases">
        <authorList>
            <person name="Piombo E."/>
        </authorList>
    </citation>
    <scope>NUCLEOTIDE SEQUENCE</scope>
</reference>
<keyword evidence="10" id="KW-1185">Reference proteome</keyword>
<dbReference type="Pfam" id="PF07690">
    <property type="entry name" value="MFS_1"/>
    <property type="match status" value="1"/>
</dbReference>
<evidence type="ECO:0000313" key="10">
    <source>
        <dbReference type="Proteomes" id="UP001160390"/>
    </source>
</evidence>
<protein>
    <recommendedName>
        <fullName evidence="8">Major facilitator superfamily (MFS) profile domain-containing protein</fullName>
    </recommendedName>
</protein>
<feature type="transmembrane region" description="Helical" evidence="7">
    <location>
        <begin position="385"/>
        <end position="408"/>
    </location>
</feature>
<dbReference type="InterPro" id="IPR020846">
    <property type="entry name" value="MFS_dom"/>
</dbReference>
<dbReference type="PANTHER" id="PTHR23502:SF156">
    <property type="entry name" value="TRANSPORTER, PUTATIVE (AFU_ORTHOLOGUE AFUA_5G00420)-RELATED"/>
    <property type="match status" value="1"/>
</dbReference>
<feature type="region of interest" description="Disordered" evidence="6">
    <location>
        <begin position="56"/>
        <end position="92"/>
    </location>
</feature>
<feature type="transmembrane region" description="Helical" evidence="7">
    <location>
        <begin position="522"/>
        <end position="542"/>
    </location>
</feature>
<dbReference type="InterPro" id="IPR011701">
    <property type="entry name" value="MFS"/>
</dbReference>
<dbReference type="FunFam" id="1.20.1250.20:FF:000011">
    <property type="entry name" value="MFS multidrug transporter, putative"/>
    <property type="match status" value="1"/>
</dbReference>
<dbReference type="SUPFAM" id="SSF103473">
    <property type="entry name" value="MFS general substrate transporter"/>
    <property type="match status" value="1"/>
</dbReference>
<keyword evidence="4 7" id="KW-0472">Membrane</keyword>
<evidence type="ECO:0000256" key="7">
    <source>
        <dbReference type="SAM" id="Phobius"/>
    </source>
</evidence>
<dbReference type="Proteomes" id="UP001160390">
    <property type="component" value="Unassembled WGS sequence"/>
</dbReference>
<dbReference type="EMBL" id="CABFNP030000426">
    <property type="protein sequence ID" value="CAI6014262.1"/>
    <property type="molecule type" value="Genomic_DNA"/>
</dbReference>
<keyword evidence="2 7" id="KW-0812">Transmembrane</keyword>
<accession>A0AA35PVT5</accession>
<dbReference type="PANTHER" id="PTHR23502">
    <property type="entry name" value="MAJOR FACILITATOR SUPERFAMILY"/>
    <property type="match status" value="1"/>
</dbReference>
<dbReference type="InterPro" id="IPR036259">
    <property type="entry name" value="MFS_trans_sf"/>
</dbReference>
<evidence type="ECO:0000256" key="4">
    <source>
        <dbReference type="ARBA" id="ARBA00023136"/>
    </source>
</evidence>
<feature type="transmembrane region" description="Helical" evidence="7">
    <location>
        <begin position="120"/>
        <end position="142"/>
    </location>
</feature>
<evidence type="ECO:0000256" key="6">
    <source>
        <dbReference type="SAM" id="MobiDB-lite"/>
    </source>
</evidence>
<dbReference type="PROSITE" id="PS50850">
    <property type="entry name" value="MFS"/>
    <property type="match status" value="1"/>
</dbReference>
<dbReference type="CDD" id="cd17323">
    <property type="entry name" value="MFS_Tpo1_MDR_like"/>
    <property type="match status" value="1"/>
</dbReference>
<name>A0AA35PVT5_9HYPO</name>
<feature type="transmembrane region" description="Helical" evidence="7">
    <location>
        <begin position="212"/>
        <end position="233"/>
    </location>
</feature>